<dbReference type="OrthoDB" id="5333475at2"/>
<accession>A0A1W1WTJ8</accession>
<dbReference type="InterPro" id="IPR027417">
    <property type="entry name" value="P-loop_NTPase"/>
</dbReference>
<sequence>MKNDNIYEKAKRIFEESNDPKDFVKIESNIACLETLHYCMEESFKFILLYGPPGIGKSMLLRRFYYEQHSESLFFYPAPFLSRKELFYRLSMDLLSKKVGNFIQSISQIPNKTYTILIDEAQMYDENMLEIFRILADTKKIRFILALHTQKHDAILAKEHFSTRIYKDIALTPPTLREFHSYLQKKLFQKGCNELAVAMQLSTAKQIYKFTQGNFRQTDKFLYVLFDIMAYFSKNYPSKIKNGKIEKKFIEMSAIHLGLINA</sequence>
<dbReference type="SUPFAM" id="SSF52540">
    <property type="entry name" value="P-loop containing nucleoside triphosphate hydrolases"/>
    <property type="match status" value="1"/>
</dbReference>
<evidence type="ECO:0000313" key="3">
    <source>
        <dbReference type="Proteomes" id="UP000192602"/>
    </source>
</evidence>
<reference evidence="3" key="1">
    <citation type="submission" date="2017-04" db="EMBL/GenBank/DDBJ databases">
        <authorList>
            <person name="Varghese N."/>
            <person name="Submissions S."/>
        </authorList>
    </citation>
    <scope>NUCLEOTIDE SEQUENCE [LARGE SCALE GENOMIC DNA]</scope>
    <source>
        <strain evidence="3">DSM 16512</strain>
    </source>
</reference>
<keyword evidence="3" id="KW-1185">Reference proteome</keyword>
<dbReference type="Gene3D" id="3.40.50.300">
    <property type="entry name" value="P-loop containing nucleotide triphosphate hydrolases"/>
    <property type="match status" value="1"/>
</dbReference>
<dbReference type="AlphaFoldDB" id="A0A1W1WTJ8"/>
<evidence type="ECO:0000313" key="2">
    <source>
        <dbReference type="EMBL" id="SMC09631.1"/>
    </source>
</evidence>
<dbReference type="InterPro" id="IPR003593">
    <property type="entry name" value="AAA+_ATPase"/>
</dbReference>
<dbReference type="SMART" id="SM00382">
    <property type="entry name" value="AAA"/>
    <property type="match status" value="1"/>
</dbReference>
<name>A0A1W1WTJ8_9BACT</name>
<dbReference type="RefSeq" id="WP_084275847.1">
    <property type="nucleotide sequence ID" value="NZ_AP026671.1"/>
</dbReference>
<dbReference type="Pfam" id="PF13401">
    <property type="entry name" value="AAA_22"/>
    <property type="match status" value="1"/>
</dbReference>
<gene>
    <name evidence="2" type="ORF">SAMN05660197_1452</name>
</gene>
<organism evidence="2 3">
    <name type="scientific">Nitratiruptor tergarcus DSM 16512</name>
    <dbReference type="NCBI Taxonomy" id="1069081"/>
    <lineage>
        <taxon>Bacteria</taxon>
        <taxon>Pseudomonadati</taxon>
        <taxon>Campylobacterota</taxon>
        <taxon>Epsilonproteobacteria</taxon>
        <taxon>Nautiliales</taxon>
        <taxon>Nitratiruptoraceae</taxon>
        <taxon>Nitratiruptor</taxon>
    </lineage>
</organism>
<dbReference type="STRING" id="1069081.SAMN05660197_1452"/>
<dbReference type="InterPro" id="IPR052026">
    <property type="entry name" value="ExeA_AAA_ATPase_DNA-bind"/>
</dbReference>
<dbReference type="PANTHER" id="PTHR35894:SF5">
    <property type="entry name" value="MU-LIKE PROPHAGE FLUMU DNA TRANSPOSITION PROTEIN B"/>
    <property type="match status" value="1"/>
</dbReference>
<feature type="domain" description="AAA+ ATPase" evidence="1">
    <location>
        <begin position="43"/>
        <end position="171"/>
    </location>
</feature>
<dbReference type="InterPro" id="IPR049945">
    <property type="entry name" value="AAA_22"/>
</dbReference>
<dbReference type="Proteomes" id="UP000192602">
    <property type="component" value="Unassembled WGS sequence"/>
</dbReference>
<dbReference type="PANTHER" id="PTHR35894">
    <property type="entry name" value="GENERAL SECRETION PATHWAY PROTEIN A-RELATED"/>
    <property type="match status" value="1"/>
</dbReference>
<dbReference type="EMBL" id="FWWZ01000001">
    <property type="protein sequence ID" value="SMC09631.1"/>
    <property type="molecule type" value="Genomic_DNA"/>
</dbReference>
<proteinExistence type="predicted"/>
<evidence type="ECO:0000259" key="1">
    <source>
        <dbReference type="SMART" id="SM00382"/>
    </source>
</evidence>
<protein>
    <submittedName>
        <fullName evidence="2">AAA domain-containing protein</fullName>
    </submittedName>
</protein>
<dbReference type="GO" id="GO:0016887">
    <property type="term" value="F:ATP hydrolysis activity"/>
    <property type="evidence" value="ECO:0007669"/>
    <property type="project" value="InterPro"/>
</dbReference>